<protein>
    <submittedName>
        <fullName evidence="1">Uncharacterized protein</fullName>
    </submittedName>
</protein>
<dbReference type="VEuPathDB" id="TrichDB:TVAG_088840"/>
<dbReference type="InParanoid" id="A2EB29"/>
<dbReference type="EMBL" id="DS113343">
    <property type="protein sequence ID" value="EAY10169.1"/>
    <property type="molecule type" value="Genomic_DNA"/>
</dbReference>
<accession>A2EB29</accession>
<dbReference type="RefSeq" id="XP_001322392.1">
    <property type="nucleotide sequence ID" value="XM_001322357.1"/>
</dbReference>
<evidence type="ECO:0000313" key="2">
    <source>
        <dbReference type="Proteomes" id="UP000001542"/>
    </source>
</evidence>
<proteinExistence type="predicted"/>
<reference evidence="1" key="1">
    <citation type="submission" date="2006-10" db="EMBL/GenBank/DDBJ databases">
        <authorList>
            <person name="Amadeo P."/>
            <person name="Zhao Q."/>
            <person name="Wortman J."/>
            <person name="Fraser-Liggett C."/>
            <person name="Carlton J."/>
        </authorList>
    </citation>
    <scope>NUCLEOTIDE SEQUENCE</scope>
    <source>
        <strain evidence="1">G3</strain>
    </source>
</reference>
<gene>
    <name evidence="1" type="ORF">TVAG_088840</name>
</gene>
<dbReference type="KEGG" id="tva:4768101"/>
<sequence>MTESYETNTYLILFKYRGQEFSLAIDPVDQEIEESFSIVRKNPNQEDISQIWVFDQAKQHFMPLIYPFMALTEENSDDKFSTLSITNITEEDDVNQTFSFYNNFIANKNLEKFVIPTEKSDSSFILSTDIPENVTMTCLKIDVSDYCIPYPIPEIPCAILFSDAAEEYALTMGPILSEYDSTRKLTFTPFRQELNPKQFWLYIPNHNNSIFSCAESDMVIKAVHNDETVDIVMANSNSNKKNQNWKIFKRCIYSSKYDSFMTVNQEDTNFVLDDDDSELADKQFYFYPLFNNNDAILHKNDVISQNDDLRTDESGSCEEISDSDNDDDTVFSEDYPDLGFFSVIDF</sequence>
<evidence type="ECO:0000313" key="1">
    <source>
        <dbReference type="EMBL" id="EAY10169.1"/>
    </source>
</evidence>
<dbReference type="InterPro" id="IPR035992">
    <property type="entry name" value="Ricin_B-like_lectins"/>
</dbReference>
<name>A2EB29_TRIV3</name>
<reference evidence="1" key="2">
    <citation type="journal article" date="2007" name="Science">
        <title>Draft genome sequence of the sexually transmitted pathogen Trichomonas vaginalis.</title>
        <authorList>
            <person name="Carlton J.M."/>
            <person name="Hirt R.P."/>
            <person name="Silva J.C."/>
            <person name="Delcher A.L."/>
            <person name="Schatz M."/>
            <person name="Zhao Q."/>
            <person name="Wortman J.R."/>
            <person name="Bidwell S.L."/>
            <person name="Alsmark U.C.M."/>
            <person name="Besteiro S."/>
            <person name="Sicheritz-Ponten T."/>
            <person name="Noel C.J."/>
            <person name="Dacks J.B."/>
            <person name="Foster P.G."/>
            <person name="Simillion C."/>
            <person name="Van de Peer Y."/>
            <person name="Miranda-Saavedra D."/>
            <person name="Barton G.J."/>
            <person name="Westrop G.D."/>
            <person name="Mueller S."/>
            <person name="Dessi D."/>
            <person name="Fiori P.L."/>
            <person name="Ren Q."/>
            <person name="Paulsen I."/>
            <person name="Zhang H."/>
            <person name="Bastida-Corcuera F.D."/>
            <person name="Simoes-Barbosa A."/>
            <person name="Brown M.T."/>
            <person name="Hayes R.D."/>
            <person name="Mukherjee M."/>
            <person name="Okumura C.Y."/>
            <person name="Schneider R."/>
            <person name="Smith A.J."/>
            <person name="Vanacova S."/>
            <person name="Villalvazo M."/>
            <person name="Haas B.J."/>
            <person name="Pertea M."/>
            <person name="Feldblyum T.V."/>
            <person name="Utterback T.R."/>
            <person name="Shu C.L."/>
            <person name="Osoegawa K."/>
            <person name="de Jong P.J."/>
            <person name="Hrdy I."/>
            <person name="Horvathova L."/>
            <person name="Zubacova Z."/>
            <person name="Dolezal P."/>
            <person name="Malik S.B."/>
            <person name="Logsdon J.M. Jr."/>
            <person name="Henze K."/>
            <person name="Gupta A."/>
            <person name="Wang C.C."/>
            <person name="Dunne R.L."/>
            <person name="Upcroft J.A."/>
            <person name="Upcroft P."/>
            <person name="White O."/>
            <person name="Salzberg S.L."/>
            <person name="Tang P."/>
            <person name="Chiu C.-H."/>
            <person name="Lee Y.-S."/>
            <person name="Embley T.M."/>
            <person name="Coombs G.H."/>
            <person name="Mottram J.C."/>
            <person name="Tachezy J."/>
            <person name="Fraser-Liggett C.M."/>
            <person name="Johnson P.J."/>
        </authorList>
    </citation>
    <scope>NUCLEOTIDE SEQUENCE [LARGE SCALE GENOMIC DNA]</scope>
    <source>
        <strain evidence="1">G3</strain>
    </source>
</reference>
<dbReference type="Proteomes" id="UP000001542">
    <property type="component" value="Unassembled WGS sequence"/>
</dbReference>
<dbReference type="AlphaFoldDB" id="A2EB29"/>
<organism evidence="1 2">
    <name type="scientific">Trichomonas vaginalis (strain ATCC PRA-98 / G3)</name>
    <dbReference type="NCBI Taxonomy" id="412133"/>
    <lineage>
        <taxon>Eukaryota</taxon>
        <taxon>Metamonada</taxon>
        <taxon>Parabasalia</taxon>
        <taxon>Trichomonadida</taxon>
        <taxon>Trichomonadidae</taxon>
        <taxon>Trichomonas</taxon>
    </lineage>
</organism>
<dbReference type="SUPFAM" id="SSF50370">
    <property type="entry name" value="Ricin B-like lectins"/>
    <property type="match status" value="1"/>
</dbReference>
<dbReference type="VEuPathDB" id="TrichDB:TVAGG3_0397640"/>
<keyword evidence="2" id="KW-1185">Reference proteome</keyword>
<dbReference type="PROSITE" id="PS50231">
    <property type="entry name" value="RICIN_B_LECTIN"/>
    <property type="match status" value="1"/>
</dbReference>